<dbReference type="RefSeq" id="XP_062723530.1">
    <property type="nucleotide sequence ID" value="XM_062864566.1"/>
</dbReference>
<dbReference type="GO" id="GO:0000981">
    <property type="term" value="F:DNA-binding transcription factor activity, RNA polymerase II-specific"/>
    <property type="evidence" value="ECO:0007669"/>
    <property type="project" value="InterPro"/>
</dbReference>
<dbReference type="InterPro" id="IPR050797">
    <property type="entry name" value="Carb_Metab_Trans_Reg"/>
</dbReference>
<organism evidence="4 5">
    <name type="scientific">Chaetomium strumarium</name>
    <dbReference type="NCBI Taxonomy" id="1170767"/>
    <lineage>
        <taxon>Eukaryota</taxon>
        <taxon>Fungi</taxon>
        <taxon>Dikarya</taxon>
        <taxon>Ascomycota</taxon>
        <taxon>Pezizomycotina</taxon>
        <taxon>Sordariomycetes</taxon>
        <taxon>Sordariomycetidae</taxon>
        <taxon>Sordariales</taxon>
        <taxon>Chaetomiaceae</taxon>
        <taxon>Chaetomium</taxon>
    </lineage>
</organism>
<protein>
    <recommendedName>
        <fullName evidence="3">Zn(2)-C6 fungal-type domain-containing protein</fullName>
    </recommendedName>
</protein>
<reference evidence="4" key="1">
    <citation type="journal article" date="2023" name="Mol. Phylogenet. Evol.">
        <title>Genome-scale phylogeny and comparative genomics of the fungal order Sordariales.</title>
        <authorList>
            <person name="Hensen N."/>
            <person name="Bonometti L."/>
            <person name="Westerberg I."/>
            <person name="Brannstrom I.O."/>
            <person name="Guillou S."/>
            <person name="Cros-Aarteil S."/>
            <person name="Calhoun S."/>
            <person name="Haridas S."/>
            <person name="Kuo A."/>
            <person name="Mondo S."/>
            <person name="Pangilinan J."/>
            <person name="Riley R."/>
            <person name="LaButti K."/>
            <person name="Andreopoulos B."/>
            <person name="Lipzen A."/>
            <person name="Chen C."/>
            <person name="Yan M."/>
            <person name="Daum C."/>
            <person name="Ng V."/>
            <person name="Clum A."/>
            <person name="Steindorff A."/>
            <person name="Ohm R.A."/>
            <person name="Martin F."/>
            <person name="Silar P."/>
            <person name="Natvig D.O."/>
            <person name="Lalanne C."/>
            <person name="Gautier V."/>
            <person name="Ament-Velasquez S.L."/>
            <person name="Kruys A."/>
            <person name="Hutchinson M.I."/>
            <person name="Powell A.J."/>
            <person name="Barry K."/>
            <person name="Miller A.N."/>
            <person name="Grigoriev I.V."/>
            <person name="Debuchy R."/>
            <person name="Gladieux P."/>
            <person name="Hiltunen Thoren M."/>
            <person name="Johannesson H."/>
        </authorList>
    </citation>
    <scope>NUCLEOTIDE SEQUENCE</scope>
    <source>
        <strain evidence="4">CBS 333.67</strain>
    </source>
</reference>
<name>A0AAJ0GXW3_9PEZI</name>
<dbReference type="SUPFAM" id="SSF57701">
    <property type="entry name" value="Zn2/Cys6 DNA-binding domain"/>
    <property type="match status" value="1"/>
</dbReference>
<keyword evidence="5" id="KW-1185">Reference proteome</keyword>
<evidence type="ECO:0000259" key="3">
    <source>
        <dbReference type="PROSITE" id="PS50048"/>
    </source>
</evidence>
<dbReference type="PROSITE" id="PS00463">
    <property type="entry name" value="ZN2_CY6_FUNGAL_1"/>
    <property type="match status" value="1"/>
</dbReference>
<evidence type="ECO:0000256" key="2">
    <source>
        <dbReference type="SAM" id="MobiDB-lite"/>
    </source>
</evidence>
<dbReference type="Gene3D" id="4.10.240.10">
    <property type="entry name" value="Zn(2)-C6 fungal-type DNA-binding domain"/>
    <property type="match status" value="1"/>
</dbReference>
<feature type="domain" description="Zn(2)-C6 fungal-type" evidence="3">
    <location>
        <begin position="20"/>
        <end position="52"/>
    </location>
</feature>
<feature type="region of interest" description="Disordered" evidence="2">
    <location>
        <begin position="60"/>
        <end position="111"/>
    </location>
</feature>
<proteinExistence type="predicted"/>
<dbReference type="CDD" id="cd00067">
    <property type="entry name" value="GAL4"/>
    <property type="match status" value="1"/>
</dbReference>
<evidence type="ECO:0000313" key="4">
    <source>
        <dbReference type="EMBL" id="KAK3307750.1"/>
    </source>
</evidence>
<dbReference type="Proteomes" id="UP001273166">
    <property type="component" value="Unassembled WGS sequence"/>
</dbReference>
<dbReference type="InterPro" id="IPR001138">
    <property type="entry name" value="Zn2Cys6_DnaBD"/>
</dbReference>
<dbReference type="GO" id="GO:0008270">
    <property type="term" value="F:zinc ion binding"/>
    <property type="evidence" value="ECO:0007669"/>
    <property type="project" value="InterPro"/>
</dbReference>
<dbReference type="PANTHER" id="PTHR31668">
    <property type="entry name" value="GLUCOSE TRANSPORT TRANSCRIPTION REGULATOR RGT1-RELATED-RELATED"/>
    <property type="match status" value="1"/>
</dbReference>
<reference evidence="4" key="2">
    <citation type="submission" date="2023-06" db="EMBL/GenBank/DDBJ databases">
        <authorList>
            <consortium name="Lawrence Berkeley National Laboratory"/>
            <person name="Mondo S.J."/>
            <person name="Hensen N."/>
            <person name="Bonometti L."/>
            <person name="Westerberg I."/>
            <person name="Brannstrom I.O."/>
            <person name="Guillou S."/>
            <person name="Cros-Aarteil S."/>
            <person name="Calhoun S."/>
            <person name="Haridas S."/>
            <person name="Kuo A."/>
            <person name="Pangilinan J."/>
            <person name="Riley R."/>
            <person name="Labutti K."/>
            <person name="Andreopoulos B."/>
            <person name="Lipzen A."/>
            <person name="Chen C."/>
            <person name="Yanf M."/>
            <person name="Daum C."/>
            <person name="Ng V."/>
            <person name="Clum A."/>
            <person name="Steindorff A."/>
            <person name="Ohm R."/>
            <person name="Martin F."/>
            <person name="Silar P."/>
            <person name="Natvig D."/>
            <person name="Lalanne C."/>
            <person name="Gautier V."/>
            <person name="Ament-Velasquez S.L."/>
            <person name="Kruys A."/>
            <person name="Hutchinson M.I."/>
            <person name="Powell A.J."/>
            <person name="Barry K."/>
            <person name="Miller A.N."/>
            <person name="Grigoriev I.V."/>
            <person name="Debuchy R."/>
            <person name="Gladieux P."/>
            <person name="Thoren M.H."/>
            <person name="Johannesson H."/>
        </authorList>
    </citation>
    <scope>NUCLEOTIDE SEQUENCE</scope>
    <source>
        <strain evidence="4">CBS 333.67</strain>
    </source>
</reference>
<feature type="compositionally biased region" description="Polar residues" evidence="2">
    <location>
        <begin position="78"/>
        <end position="100"/>
    </location>
</feature>
<comment type="caution">
    <text evidence="4">The sequence shown here is derived from an EMBL/GenBank/DDBJ whole genome shotgun (WGS) entry which is preliminary data.</text>
</comment>
<accession>A0AAJ0GXW3</accession>
<gene>
    <name evidence="4" type="ORF">B0T15DRAFT_391055</name>
</gene>
<keyword evidence="1" id="KW-0539">Nucleus</keyword>
<dbReference type="EMBL" id="JAUDZG010000002">
    <property type="protein sequence ID" value="KAK3307750.1"/>
    <property type="molecule type" value="Genomic_DNA"/>
</dbReference>
<dbReference type="AlphaFoldDB" id="A0AAJ0GXW3"/>
<dbReference type="GeneID" id="87883395"/>
<dbReference type="PROSITE" id="PS50048">
    <property type="entry name" value="ZN2_CY6_FUNGAL_2"/>
    <property type="match status" value="1"/>
</dbReference>
<evidence type="ECO:0000313" key="5">
    <source>
        <dbReference type="Proteomes" id="UP001273166"/>
    </source>
</evidence>
<dbReference type="InterPro" id="IPR036864">
    <property type="entry name" value="Zn2-C6_fun-type_DNA-bd_sf"/>
</dbReference>
<evidence type="ECO:0000256" key="1">
    <source>
        <dbReference type="ARBA" id="ARBA00023242"/>
    </source>
</evidence>
<sequence length="467" mass="49041">MPPIASTGCADGVALSLRLSCDRCRAQKLKCSVPAGSQACQRCKRAKAPCVFGRRTPCKRRRRKKGCGDGDGDGGAGSTSPQQIPQQQVCSPAQQWSVTTPAGLATPPSPVALMSGPRVSGFTLDRELDAPTMAFVEPLAGLPGTMSEVDAGFFVDGPATWNCLSPGLQRLPPDTSGRGSSSTDTVGYERGWLQSGWPLGESAMLEFGQSDLALWSQQPEVTPINVNVTSTAHSLLAATGASDGRRKTGNNSAAAVAGQGLIQLVSEIQHQLRQLEEGPWHTDSASSLDDYPVGTVLALAKQFSALAGSILGCMGREQQQQTANDDATPTVLLVMCGYMWLVRIYAVVLGHFQRHLDHMPANQPDNAAAPCIPSASSPHALRLGELKCADATLGLQQIHTAVCMLLDALHDIESHLGCAGAVGRDMAVALLLKSGKSPEDSDASSSGGLLARKATAVKELLRRKMGL</sequence>